<dbReference type="Pfam" id="PF26233">
    <property type="entry name" value="NicX"/>
    <property type="match status" value="1"/>
</dbReference>
<dbReference type="Proteomes" id="UP000568273">
    <property type="component" value="Unassembled WGS sequence"/>
</dbReference>
<evidence type="ECO:0000256" key="1">
    <source>
        <dbReference type="ARBA" id="ARBA00022723"/>
    </source>
</evidence>
<name>A0A848RPJ3_9FIRM</name>
<dbReference type="EMBL" id="JABDSR010000021">
    <property type="protein sequence ID" value="NMW86064.1"/>
    <property type="molecule type" value="Genomic_DNA"/>
</dbReference>
<dbReference type="PANTHER" id="PTHR34448:SF1">
    <property type="entry name" value="BLL6088 PROTEIN"/>
    <property type="match status" value="1"/>
</dbReference>
<evidence type="ECO:0000313" key="3">
    <source>
        <dbReference type="Proteomes" id="UP000568273"/>
    </source>
</evidence>
<keyword evidence="3" id="KW-1185">Reference proteome</keyword>
<keyword evidence="2" id="KW-0031">Aminopeptidase</keyword>
<dbReference type="RefSeq" id="WP_169970401.1">
    <property type="nucleotide sequence ID" value="NZ_JABDSR010000021.1"/>
</dbReference>
<protein>
    <submittedName>
        <fullName evidence="2">Aminopeptidase</fullName>
    </submittedName>
</protein>
<keyword evidence="2" id="KW-0645">Protease</keyword>
<evidence type="ECO:0000313" key="2">
    <source>
        <dbReference type="EMBL" id="NMW86064.1"/>
    </source>
</evidence>
<reference evidence="2" key="1">
    <citation type="submission" date="2020-04" db="EMBL/GenBank/DDBJ databases">
        <title>Peptoniphilus sp. nov. isolated from swine feces.</title>
        <authorList>
            <person name="Ryu S.W."/>
        </authorList>
    </citation>
    <scope>NUCLEOTIDE SEQUENCE [LARGE SCALE GENOMIC DNA]</scope>
    <source>
        <strain evidence="2">AGMB00490</strain>
    </source>
</reference>
<dbReference type="InterPro" id="IPR058739">
    <property type="entry name" value="NicX"/>
</dbReference>
<proteinExistence type="predicted"/>
<dbReference type="GO" id="GO:0046872">
    <property type="term" value="F:metal ion binding"/>
    <property type="evidence" value="ECO:0007669"/>
    <property type="project" value="UniProtKB-KW"/>
</dbReference>
<accession>A0A848RPJ3</accession>
<dbReference type="InterPro" id="IPR052170">
    <property type="entry name" value="M29_Exopeptidase"/>
</dbReference>
<sequence length="345" mass="38487">MYKLEMEVFSAAMILMRDMFQIKEGETIVITADTSSNEHIVRASASAAKACGAKPMVVWLATPDGVGKDTDAKVPVEALTGALLNTDCWVEFNKGWLLYSTPFEKAVEGNEKLRYMCLVDLDEELFVKIIGEVDKNMEAYMRKLTEMTKNAKKMRVTTPAGTDISFENEPSRKIYCDLGEADKPGLTFMPGQICWFPKFETINGTIVFDGSLTPPCGLLEEPVKITIENGVATKIEGGRQATQFSEWLKSFDDPNMYRPVHISYGVNPKAQLSGNICEDERIWGCTQWGFGYLSPVDCPPDGIPAKTHLDGICLNSSVWMDGEQIWDKGRVVNEELKEYSKKLGK</sequence>
<comment type="caution">
    <text evidence="2">The sequence shown here is derived from an EMBL/GenBank/DDBJ whole genome shotgun (WGS) entry which is preliminary data.</text>
</comment>
<dbReference type="PANTHER" id="PTHR34448">
    <property type="entry name" value="AMINOPEPTIDASE"/>
    <property type="match status" value="1"/>
</dbReference>
<keyword evidence="1" id="KW-0479">Metal-binding</keyword>
<dbReference type="GO" id="GO:0004177">
    <property type="term" value="F:aminopeptidase activity"/>
    <property type="evidence" value="ECO:0007669"/>
    <property type="project" value="UniProtKB-KW"/>
</dbReference>
<organism evidence="2 3">
    <name type="scientific">Peptoniphilus faecalis</name>
    <dbReference type="NCBI Taxonomy" id="2731255"/>
    <lineage>
        <taxon>Bacteria</taxon>
        <taxon>Bacillati</taxon>
        <taxon>Bacillota</taxon>
        <taxon>Tissierellia</taxon>
        <taxon>Tissierellales</taxon>
        <taxon>Peptoniphilaceae</taxon>
        <taxon>Peptoniphilus</taxon>
    </lineage>
</organism>
<gene>
    <name evidence="2" type="ORF">HKO22_10060</name>
</gene>
<dbReference type="SUPFAM" id="SSF144052">
    <property type="entry name" value="Thermophilic metalloprotease-like"/>
    <property type="match status" value="1"/>
</dbReference>
<dbReference type="AlphaFoldDB" id="A0A848RPJ3"/>
<keyword evidence="2" id="KW-0378">Hydrolase</keyword>